<evidence type="ECO:0000313" key="2">
    <source>
        <dbReference type="Proteomes" id="UP000515591"/>
    </source>
</evidence>
<accession>A0A1I0U4V4</accession>
<dbReference type="STRING" id="319939.SAMN05216263_10841"/>
<reference evidence="1 2" key="1">
    <citation type="submission" date="2019-12" db="EMBL/GenBank/DDBJ databases">
        <title>complete genome sequences of Pseudomonas otitidis str. WP8-S17-CRE-03 isolated from wastewater treatment plant effluent.</title>
        <authorList>
            <person name="Sekizuka T."/>
            <person name="Itokawa K."/>
            <person name="Yatsu K."/>
            <person name="Inamine Y."/>
            <person name="Kuroda M."/>
        </authorList>
    </citation>
    <scope>NUCLEOTIDE SEQUENCE [LARGE SCALE GENOMIC DNA]</scope>
    <source>
        <strain evidence="1 2">WP8-S17-CRE-03</strain>
    </source>
</reference>
<evidence type="ECO:0000313" key="1">
    <source>
        <dbReference type="EMBL" id="BBT18047.1"/>
    </source>
</evidence>
<name>A0A1I0U4V4_9GAMM</name>
<sequence>MSRRFPLIALLVLFALWLAGSYGLRYALMEDAQWVGLCVEDAQRWECQLRAGLGLLIHHRVIALGALGLALVAFFLPGRAGWRLGVLGMLVALPAMVLYSASIGVFAVVIAALRLVRRPGATPATA</sequence>
<dbReference type="RefSeq" id="WP_074970036.1">
    <property type="nucleotide sequence ID" value="NZ_AP022213.1"/>
</dbReference>
<proteinExistence type="predicted"/>
<dbReference type="AlphaFoldDB" id="A0A1I0U4V4"/>
<dbReference type="EMBL" id="AP022213">
    <property type="protein sequence ID" value="BBT18047.1"/>
    <property type="molecule type" value="Genomic_DNA"/>
</dbReference>
<organism evidence="1 2">
    <name type="scientific">Metapseudomonas otitidis</name>
    <dbReference type="NCBI Taxonomy" id="319939"/>
    <lineage>
        <taxon>Bacteria</taxon>
        <taxon>Pseudomonadati</taxon>
        <taxon>Pseudomonadota</taxon>
        <taxon>Gammaproteobacteria</taxon>
        <taxon>Pseudomonadales</taxon>
        <taxon>Pseudomonadaceae</taxon>
        <taxon>Metapseudomonas</taxon>
    </lineage>
</organism>
<dbReference type="Proteomes" id="UP000515591">
    <property type="component" value="Chromosome"/>
</dbReference>
<gene>
    <name evidence="1" type="ORF">WP8S17C03_40960</name>
</gene>
<protein>
    <submittedName>
        <fullName evidence="1">Uncharacterized protein</fullName>
    </submittedName>
</protein>